<comment type="function">
    <text evidence="9">Component of the cytochrome c oxidase, the last enzyme in the mitochondrial electron transport chain which drives oxidative phosphorylation. The respiratory chain contains 3 multisubunit complexes succinate dehydrogenase (complex II, CII), ubiquinol-cytochrome c oxidoreductase (cytochrome b-c1 complex, complex III, CIII) and cytochrome c oxidase (complex IV, CIV), that cooperate to transfer electrons derived from NADH and succinate to molecular oxygen, creating an electrochemical gradient over the inner membrane that drives transmembrane transport and the ATP synthase. Cytochrome c oxidase is the component of the respiratory chain that catalyzes the reduction of oxygen to water. Electrons originating from reduced cytochrome c in the intermembrane space (IMS) are transferred via the dinuclear copper A center (CU(A)) of subunit 2 and heme A of subunit 1 to the active site in subunit 1, a binuclear center (BNC) formed by heme A3 and copper B (CU(B)). The BNC reduces molecular oxygen to 2 water molecules using 4 electrons from cytochrome c in the IMS and 4 protons from the mitochondrial matrix.</text>
</comment>
<dbReference type="GO" id="GO:0006123">
    <property type="term" value="P:mitochondrial electron transport, cytochrome c to oxygen"/>
    <property type="evidence" value="ECO:0007669"/>
    <property type="project" value="TreeGrafter"/>
</dbReference>
<dbReference type="InterPro" id="IPR000883">
    <property type="entry name" value="Cyt_C_Oxase_1"/>
</dbReference>
<dbReference type="UniPathway" id="UPA00705"/>
<feature type="domain" description="Cytochrome oxidase subunit I profile" evidence="11">
    <location>
        <begin position="1"/>
        <end position="243"/>
    </location>
</feature>
<evidence type="ECO:0000256" key="1">
    <source>
        <dbReference type="ARBA" id="ARBA00001971"/>
    </source>
</evidence>
<dbReference type="PANTHER" id="PTHR10422:SF18">
    <property type="entry name" value="CYTOCHROME C OXIDASE SUBUNIT 1"/>
    <property type="match status" value="1"/>
</dbReference>
<keyword evidence="9" id="KW-0186">Copper</keyword>
<comment type="catalytic activity">
    <reaction evidence="8">
        <text>4 Fe(II)-[cytochrome c] + O2 + 8 H(+)(in) = 4 Fe(III)-[cytochrome c] + 2 H2O + 4 H(+)(out)</text>
        <dbReference type="Rhea" id="RHEA:11436"/>
        <dbReference type="Rhea" id="RHEA-COMP:10350"/>
        <dbReference type="Rhea" id="RHEA-COMP:14399"/>
        <dbReference type="ChEBI" id="CHEBI:15377"/>
        <dbReference type="ChEBI" id="CHEBI:15378"/>
        <dbReference type="ChEBI" id="CHEBI:15379"/>
        <dbReference type="ChEBI" id="CHEBI:29033"/>
        <dbReference type="ChEBI" id="CHEBI:29034"/>
        <dbReference type="EC" id="7.1.1.9"/>
    </reaction>
    <physiologicalReaction direction="left-to-right" evidence="8">
        <dbReference type="Rhea" id="RHEA:11437"/>
    </physiologicalReaction>
</comment>
<feature type="transmembrane region" description="Helical" evidence="10">
    <location>
        <begin position="142"/>
        <end position="161"/>
    </location>
</feature>
<dbReference type="WBParaSite" id="OFLC_0001045401-mRNA-1">
    <property type="protein sequence ID" value="OFLC_0001045401-mRNA-1"/>
    <property type="gene ID" value="OFLC_0001045401"/>
</dbReference>
<feature type="transmembrane region" description="Helical" evidence="10">
    <location>
        <begin position="108"/>
        <end position="130"/>
    </location>
</feature>
<feature type="transmembrane region" description="Helical" evidence="10">
    <location>
        <begin position="20"/>
        <end position="41"/>
    </location>
</feature>
<evidence type="ECO:0000256" key="4">
    <source>
        <dbReference type="ARBA" id="ARBA00015947"/>
    </source>
</evidence>
<keyword evidence="6" id="KW-1278">Translocase</keyword>
<evidence type="ECO:0000256" key="5">
    <source>
        <dbReference type="ARBA" id="ARBA00022660"/>
    </source>
</evidence>
<evidence type="ECO:0000256" key="9">
    <source>
        <dbReference type="RuleBase" id="RU000369"/>
    </source>
</evidence>
<sequence>MTFGNAKYFNTVNHKTIGTYYIIFGYWAGLGGSVLSMLIRFELSRPGGYLFFGSGQVYNSALTMHDVLIDVFPRVNALSSWFTFVALLMVYQSFFIEGGPGSTRVIFGYYNFGFAYCGLCFLLDAINFIITTQNMFSTAVTLDQISMFVWTSYLISFLLVLSVPDTKKGCNPLLYQHLFWFFWSSLGYVIILPVFGINREAVLFLTDKDRLFVDWVLFLVLIRKCFLYDVELIVLFFFLLLVG</sequence>
<evidence type="ECO:0000313" key="12">
    <source>
        <dbReference type="WBParaSite" id="OFLC_0001045401-mRNA-1"/>
    </source>
</evidence>
<dbReference type="SUPFAM" id="SSF81442">
    <property type="entry name" value="Cytochrome c oxidase subunit I-like"/>
    <property type="match status" value="1"/>
</dbReference>
<dbReference type="InterPro" id="IPR036927">
    <property type="entry name" value="Cyt_c_oxase-like_su1_sf"/>
</dbReference>
<organism evidence="12">
    <name type="scientific">Onchocerca flexuosa</name>
    <dbReference type="NCBI Taxonomy" id="387005"/>
    <lineage>
        <taxon>Eukaryota</taxon>
        <taxon>Metazoa</taxon>
        <taxon>Ecdysozoa</taxon>
        <taxon>Nematoda</taxon>
        <taxon>Chromadorea</taxon>
        <taxon>Rhabditida</taxon>
        <taxon>Spirurina</taxon>
        <taxon>Spiruromorpha</taxon>
        <taxon>Filarioidea</taxon>
        <taxon>Onchocercidae</taxon>
        <taxon>Onchocerca</taxon>
    </lineage>
</organism>
<keyword evidence="10" id="KW-1133">Transmembrane helix</keyword>
<dbReference type="EC" id="7.1.1.9" evidence="9"/>
<keyword evidence="9" id="KW-0813">Transport</keyword>
<feature type="transmembrane region" description="Helical" evidence="10">
    <location>
        <begin position="173"/>
        <end position="195"/>
    </location>
</feature>
<keyword evidence="5 9" id="KW-0679">Respiratory chain</keyword>
<dbReference type="PANTHER" id="PTHR10422">
    <property type="entry name" value="CYTOCHROME C OXIDASE SUBUNIT 1"/>
    <property type="match status" value="1"/>
</dbReference>
<comment type="similarity">
    <text evidence="3 9">Belongs to the heme-copper respiratory oxidase family.</text>
</comment>
<dbReference type="STRING" id="387005.A0A183HSJ3"/>
<dbReference type="GO" id="GO:0004129">
    <property type="term" value="F:cytochrome-c oxidase activity"/>
    <property type="evidence" value="ECO:0007669"/>
    <property type="project" value="UniProtKB-EC"/>
</dbReference>
<keyword evidence="9" id="KW-0496">Mitochondrion</keyword>
<keyword evidence="9" id="KW-0479">Metal-binding</keyword>
<accession>A0A183HSJ3</accession>
<evidence type="ECO:0000256" key="7">
    <source>
        <dbReference type="ARBA" id="ARBA00022982"/>
    </source>
</evidence>
<keyword evidence="9 10" id="KW-0812">Transmembrane</keyword>
<name>A0A183HSJ3_9BILA</name>
<dbReference type="Pfam" id="PF00115">
    <property type="entry name" value="COX1"/>
    <property type="match status" value="1"/>
</dbReference>
<evidence type="ECO:0000256" key="6">
    <source>
        <dbReference type="ARBA" id="ARBA00022967"/>
    </source>
</evidence>
<proteinExistence type="inferred from homology"/>
<evidence type="ECO:0000256" key="8">
    <source>
        <dbReference type="ARBA" id="ARBA00049512"/>
    </source>
</evidence>
<reference evidence="12" key="1">
    <citation type="submission" date="2016-06" db="UniProtKB">
        <authorList>
            <consortium name="WormBaseParasite"/>
        </authorList>
    </citation>
    <scope>IDENTIFICATION</scope>
</reference>
<evidence type="ECO:0000256" key="2">
    <source>
        <dbReference type="ARBA" id="ARBA00004673"/>
    </source>
</evidence>
<evidence type="ECO:0000256" key="10">
    <source>
        <dbReference type="SAM" id="Phobius"/>
    </source>
</evidence>
<dbReference type="PROSITE" id="PS50855">
    <property type="entry name" value="COX1"/>
    <property type="match status" value="1"/>
</dbReference>
<dbReference type="Gene3D" id="1.20.210.10">
    <property type="entry name" value="Cytochrome c oxidase-like, subunit I domain"/>
    <property type="match status" value="1"/>
</dbReference>
<dbReference type="GO" id="GO:0020037">
    <property type="term" value="F:heme binding"/>
    <property type="evidence" value="ECO:0007669"/>
    <property type="project" value="InterPro"/>
</dbReference>
<dbReference type="GO" id="GO:0046872">
    <property type="term" value="F:metal ion binding"/>
    <property type="evidence" value="ECO:0007669"/>
    <property type="project" value="UniProtKB-KW"/>
</dbReference>
<dbReference type="GO" id="GO:0005743">
    <property type="term" value="C:mitochondrial inner membrane"/>
    <property type="evidence" value="ECO:0007669"/>
    <property type="project" value="UniProtKB-SubCell"/>
</dbReference>
<dbReference type="AlphaFoldDB" id="A0A183HSJ3"/>
<dbReference type="InterPro" id="IPR023616">
    <property type="entry name" value="Cyt_c_oxase-like_su1_dom"/>
</dbReference>
<feature type="transmembrane region" description="Helical" evidence="10">
    <location>
        <begin position="215"/>
        <end position="242"/>
    </location>
</feature>
<comment type="subcellular location">
    <subcellularLocation>
        <location evidence="9">Mitochondrion inner membrane</location>
        <topology evidence="9">Multi-pass membrane protein</topology>
    </subcellularLocation>
</comment>
<comment type="cofactor">
    <cofactor evidence="1">
        <name>heme</name>
        <dbReference type="ChEBI" id="CHEBI:30413"/>
    </cofactor>
</comment>
<keyword evidence="7 9" id="KW-0249">Electron transport</keyword>
<dbReference type="GO" id="GO:0015990">
    <property type="term" value="P:electron transport coupled proton transport"/>
    <property type="evidence" value="ECO:0007669"/>
    <property type="project" value="TreeGrafter"/>
</dbReference>
<keyword evidence="9 10" id="KW-0472">Membrane</keyword>
<keyword evidence="9" id="KW-0349">Heme</keyword>
<evidence type="ECO:0000259" key="11">
    <source>
        <dbReference type="PROSITE" id="PS50855"/>
    </source>
</evidence>
<keyword evidence="9" id="KW-0999">Mitochondrion inner membrane</keyword>
<comment type="pathway">
    <text evidence="2 9">Energy metabolism; oxidative phosphorylation.</text>
</comment>
<dbReference type="PRINTS" id="PR01165">
    <property type="entry name" value="CYCOXIDASEI"/>
</dbReference>
<feature type="transmembrane region" description="Helical" evidence="10">
    <location>
        <begin position="78"/>
        <end position="96"/>
    </location>
</feature>
<evidence type="ECO:0000256" key="3">
    <source>
        <dbReference type="ARBA" id="ARBA00009578"/>
    </source>
</evidence>
<keyword evidence="9" id="KW-0408">Iron</keyword>
<protein>
    <recommendedName>
        <fullName evidence="4 9">Cytochrome c oxidase subunit 1</fullName>
        <ecNumber evidence="9">7.1.1.9</ecNumber>
    </recommendedName>
</protein>